<dbReference type="Pfam" id="PF02778">
    <property type="entry name" value="tRNA_int_endo_N"/>
    <property type="match status" value="1"/>
</dbReference>
<evidence type="ECO:0000256" key="6">
    <source>
        <dbReference type="ARBA" id="ARBA00034031"/>
    </source>
</evidence>
<feature type="domain" description="tRNA intron endonuclease N-terminal" evidence="10">
    <location>
        <begin position="346"/>
        <end position="386"/>
    </location>
</feature>
<dbReference type="PANTHER" id="PTHR21227:SF0">
    <property type="entry name" value="TRNA-SPLICING ENDONUCLEASE SUBUNIT SEN2"/>
    <property type="match status" value="1"/>
</dbReference>
<keyword evidence="4" id="KW-0456">Lyase</keyword>
<dbReference type="InterPro" id="IPR016589">
    <property type="entry name" value="tRNA_splic_SEN2"/>
</dbReference>
<dbReference type="InterPro" id="IPR011856">
    <property type="entry name" value="tRNA_endonuc-like_dom_sf"/>
</dbReference>
<feature type="compositionally biased region" description="Low complexity" evidence="8">
    <location>
        <begin position="322"/>
        <end position="332"/>
    </location>
</feature>
<evidence type="ECO:0000256" key="4">
    <source>
        <dbReference type="ARBA" id="ARBA00023239"/>
    </source>
</evidence>
<dbReference type="AlphaFoldDB" id="A0A9P8YCR3"/>
<feature type="domain" description="tRNA intron endonuclease catalytic" evidence="9">
    <location>
        <begin position="438"/>
        <end position="504"/>
    </location>
</feature>
<dbReference type="GeneID" id="70188184"/>
<feature type="compositionally biased region" description="Low complexity" evidence="8">
    <location>
        <begin position="250"/>
        <end position="268"/>
    </location>
</feature>
<feature type="active site" evidence="7">
    <location>
        <position position="535"/>
    </location>
</feature>
<dbReference type="EMBL" id="JAGTJQ010000004">
    <property type="protein sequence ID" value="KAH7033698.1"/>
    <property type="molecule type" value="Genomic_DNA"/>
</dbReference>
<dbReference type="RefSeq" id="XP_046014530.1">
    <property type="nucleotide sequence ID" value="XM_046158638.1"/>
</dbReference>
<evidence type="ECO:0000259" key="9">
    <source>
        <dbReference type="Pfam" id="PF01974"/>
    </source>
</evidence>
<feature type="region of interest" description="Disordered" evidence="8">
    <location>
        <begin position="550"/>
        <end position="573"/>
    </location>
</feature>
<dbReference type="GO" id="GO:0000379">
    <property type="term" value="P:tRNA-type intron splice site recognition and cleavage"/>
    <property type="evidence" value="ECO:0007669"/>
    <property type="project" value="TreeGrafter"/>
</dbReference>
<dbReference type="GO" id="GO:0000213">
    <property type="term" value="F:tRNA-intron lyase activity"/>
    <property type="evidence" value="ECO:0007669"/>
    <property type="project" value="UniProtKB-EC"/>
</dbReference>
<sequence>MPDPAVAPNGHLPAASTPPATGALDVKPPSSSNSSSKNSSKKGSNNARSQAAKKQPLHQLYTLPAPIRTFPLPSFYPNNPLSLFHVLYAWLRQTVAPPPREPAVVHKGIWSPETRSVHIVDQQAIRALWEQGFFGKGIYSRSEPNWLRREQSRRGEHAGHVAENFTAQRRRERNQMKWERARKEQEAIQRTRMQEAWVAPVGPMELLALPNSALELGELFASSVAAGMASSEVALEASHVSQVNDGTVRPQTPVVDSTSSSPPDASLPKLQKSVRFSPKVEATTFEPLEPPSPGAGSHVNGQAPHANGGLFAAASKPEGEQEATTATTTQAQDSKSPGDVLPRKGGKPANDIKDIEHLQLAPEEALYLSFAMGVLEVVHPKTGQPIPPRQQFAMYRELSAGPRIAPAVKLDNSPAGAGPGSAPPSSSLVSSLRPDDPFLLHYATYHHFRSLGWVVRPGIKFGVDWLLYHRGPVFSHAEFAVLVLPAYTHPWWTSAEAQAEAAESATGAGGKGPMAQRRSWHWLHCANRVQAKALKTLVLVYVDVPPPRRRSCKTQTALGRDHEGKGEEEGGDDSIADVLSRYKIREFMVKRWLSNRNRD</sequence>
<keyword evidence="3" id="KW-0819">tRNA processing</keyword>
<dbReference type="Proteomes" id="UP000756346">
    <property type="component" value="Unassembled WGS sequence"/>
</dbReference>
<feature type="region of interest" description="Disordered" evidence="8">
    <location>
        <begin position="410"/>
        <end position="429"/>
    </location>
</feature>
<dbReference type="GO" id="GO:0005737">
    <property type="term" value="C:cytoplasm"/>
    <property type="evidence" value="ECO:0007669"/>
    <property type="project" value="TreeGrafter"/>
</dbReference>
<evidence type="ECO:0000256" key="2">
    <source>
        <dbReference type="ARBA" id="ARBA00012573"/>
    </source>
</evidence>
<dbReference type="OrthoDB" id="10249562at2759"/>
<dbReference type="Pfam" id="PF01974">
    <property type="entry name" value="tRNA_int_endo"/>
    <property type="match status" value="1"/>
</dbReference>
<dbReference type="InterPro" id="IPR036167">
    <property type="entry name" value="tRNA_intron_Endo_cat-like_sf"/>
</dbReference>
<feature type="region of interest" description="Disordered" evidence="8">
    <location>
        <begin position="1"/>
        <end position="56"/>
    </location>
</feature>
<dbReference type="Gene3D" id="3.40.1350.10">
    <property type="match status" value="1"/>
</dbReference>
<comment type="catalytic activity">
    <reaction evidence="6">
        <text>pretRNA = a 3'-half-tRNA molecule with a 5'-OH end + a 5'-half-tRNA molecule with a 2',3'-cyclic phosphate end + an intron with a 2',3'-cyclic phosphate and a 5'-hydroxyl terminus.</text>
        <dbReference type="EC" id="4.6.1.16"/>
    </reaction>
</comment>
<evidence type="ECO:0000256" key="7">
    <source>
        <dbReference type="PIRSR" id="PIRSR011789-1"/>
    </source>
</evidence>
<feature type="compositionally biased region" description="Basic and acidic residues" evidence="8">
    <location>
        <begin position="559"/>
        <end position="568"/>
    </location>
</feature>
<comment type="caution">
    <text evidence="11">The sequence shown here is derived from an EMBL/GenBank/DDBJ whole genome shotgun (WGS) entry which is preliminary data.</text>
</comment>
<evidence type="ECO:0000256" key="5">
    <source>
        <dbReference type="ARBA" id="ARBA00032432"/>
    </source>
</evidence>
<protein>
    <recommendedName>
        <fullName evidence="2">tRNA-intron lyase</fullName>
        <ecNumber evidence="2">4.6.1.16</ecNumber>
    </recommendedName>
    <alternativeName>
        <fullName evidence="5">tRNA-intron endonuclease Sen2</fullName>
    </alternativeName>
</protein>
<organism evidence="11 12">
    <name type="scientific">Microdochium trichocladiopsis</name>
    <dbReference type="NCBI Taxonomy" id="1682393"/>
    <lineage>
        <taxon>Eukaryota</taxon>
        <taxon>Fungi</taxon>
        <taxon>Dikarya</taxon>
        <taxon>Ascomycota</taxon>
        <taxon>Pezizomycotina</taxon>
        <taxon>Sordariomycetes</taxon>
        <taxon>Xylariomycetidae</taxon>
        <taxon>Xylariales</taxon>
        <taxon>Microdochiaceae</taxon>
        <taxon>Microdochium</taxon>
    </lineage>
</organism>
<evidence type="ECO:0000313" key="11">
    <source>
        <dbReference type="EMBL" id="KAH7033698.1"/>
    </source>
</evidence>
<dbReference type="SUPFAM" id="SSF53032">
    <property type="entry name" value="tRNA-intron endonuclease catalytic domain-like"/>
    <property type="match status" value="1"/>
</dbReference>
<evidence type="ECO:0000313" key="12">
    <source>
        <dbReference type="Proteomes" id="UP000756346"/>
    </source>
</evidence>
<keyword evidence="12" id="KW-1185">Reference proteome</keyword>
<dbReference type="FunFam" id="3.40.1350.10:FF:000007">
    <property type="entry name" value="tRNA-splicing endonuclease subunit Sen2"/>
    <property type="match status" value="1"/>
</dbReference>
<feature type="active site" evidence="7">
    <location>
        <position position="468"/>
    </location>
</feature>
<accession>A0A9P8YCR3</accession>
<name>A0A9P8YCR3_9PEZI</name>
<dbReference type="InterPro" id="IPR006677">
    <property type="entry name" value="tRNA_intron_Endonuc_cat-like"/>
</dbReference>
<gene>
    <name evidence="11" type="ORF">B0I36DRAFT_362337</name>
</gene>
<dbReference type="CDD" id="cd22363">
    <property type="entry name" value="tRNA-intron_lyase_C"/>
    <property type="match status" value="1"/>
</dbReference>
<dbReference type="InterPro" id="IPR006678">
    <property type="entry name" value="tRNA_intron_Endonuc_N"/>
</dbReference>
<dbReference type="PANTHER" id="PTHR21227">
    <property type="entry name" value="TRNA-SPLICING ENDONUCLEASE SUBUNIT SEN2"/>
    <property type="match status" value="1"/>
</dbReference>
<dbReference type="GO" id="GO:0000214">
    <property type="term" value="C:tRNA-intron endonuclease complex"/>
    <property type="evidence" value="ECO:0007669"/>
    <property type="project" value="InterPro"/>
</dbReference>
<evidence type="ECO:0000256" key="8">
    <source>
        <dbReference type="SAM" id="MobiDB-lite"/>
    </source>
</evidence>
<dbReference type="InterPro" id="IPR006676">
    <property type="entry name" value="tRNA_splic"/>
</dbReference>
<reference evidence="11" key="1">
    <citation type="journal article" date="2021" name="Nat. Commun.">
        <title>Genetic determinants of endophytism in the Arabidopsis root mycobiome.</title>
        <authorList>
            <person name="Mesny F."/>
            <person name="Miyauchi S."/>
            <person name="Thiergart T."/>
            <person name="Pickel B."/>
            <person name="Atanasova L."/>
            <person name="Karlsson M."/>
            <person name="Huettel B."/>
            <person name="Barry K.W."/>
            <person name="Haridas S."/>
            <person name="Chen C."/>
            <person name="Bauer D."/>
            <person name="Andreopoulos W."/>
            <person name="Pangilinan J."/>
            <person name="LaButti K."/>
            <person name="Riley R."/>
            <person name="Lipzen A."/>
            <person name="Clum A."/>
            <person name="Drula E."/>
            <person name="Henrissat B."/>
            <person name="Kohler A."/>
            <person name="Grigoriev I.V."/>
            <person name="Martin F.M."/>
            <person name="Hacquard S."/>
        </authorList>
    </citation>
    <scope>NUCLEOTIDE SEQUENCE</scope>
    <source>
        <strain evidence="11">MPI-CAGE-CH-0230</strain>
    </source>
</reference>
<feature type="compositionally biased region" description="Low complexity" evidence="8">
    <location>
        <begin position="27"/>
        <end position="46"/>
    </location>
</feature>
<evidence type="ECO:0000259" key="10">
    <source>
        <dbReference type="Pfam" id="PF02778"/>
    </source>
</evidence>
<evidence type="ECO:0000256" key="3">
    <source>
        <dbReference type="ARBA" id="ARBA00022694"/>
    </source>
</evidence>
<comment type="similarity">
    <text evidence="1">Belongs to the tRNA-intron endonuclease family.</text>
</comment>
<dbReference type="PIRSF" id="PIRSF011789">
    <property type="entry name" value="tRNA_splic_SEN2"/>
    <property type="match status" value="1"/>
</dbReference>
<feature type="active site" evidence="7">
    <location>
        <position position="476"/>
    </location>
</feature>
<evidence type="ECO:0000256" key="1">
    <source>
        <dbReference type="ARBA" id="ARBA00008078"/>
    </source>
</evidence>
<dbReference type="GO" id="GO:0003676">
    <property type="term" value="F:nucleic acid binding"/>
    <property type="evidence" value="ECO:0007669"/>
    <property type="project" value="InterPro"/>
</dbReference>
<dbReference type="EC" id="4.6.1.16" evidence="2"/>
<feature type="region of interest" description="Disordered" evidence="8">
    <location>
        <begin position="241"/>
        <end position="350"/>
    </location>
</feature>
<proteinExistence type="inferred from homology"/>